<feature type="binding site" evidence="10">
    <location>
        <position position="13"/>
    </location>
    <ligand>
        <name>NAD(+)</name>
        <dbReference type="ChEBI" id="CHEBI:57540"/>
    </ligand>
</feature>
<name>A0A142KFG4_9ACTN</name>
<evidence type="ECO:0000313" key="12">
    <source>
        <dbReference type="EMBL" id="AOZ46336.1"/>
    </source>
</evidence>
<organism evidence="11 13">
    <name type="scientific">Acidipropionibacterium acidipropionici</name>
    <dbReference type="NCBI Taxonomy" id="1748"/>
    <lineage>
        <taxon>Bacteria</taxon>
        <taxon>Bacillati</taxon>
        <taxon>Actinomycetota</taxon>
        <taxon>Actinomycetes</taxon>
        <taxon>Propionibacteriales</taxon>
        <taxon>Propionibacteriaceae</taxon>
        <taxon>Acidipropionibacterium</taxon>
    </lineage>
</organism>
<evidence type="ECO:0000256" key="9">
    <source>
        <dbReference type="PIRSR" id="PIRSR000094-2"/>
    </source>
</evidence>
<evidence type="ECO:0000256" key="8">
    <source>
        <dbReference type="PIRNR" id="PIRNR000094"/>
    </source>
</evidence>
<keyword evidence="14" id="KW-1185">Reference proteome</keyword>
<feature type="binding site" evidence="9">
    <location>
        <position position="96"/>
    </location>
    <ligand>
        <name>substrate</name>
    </ligand>
</feature>
<reference evidence="12 14" key="1">
    <citation type="journal article" date="2016" name="Plant Dis.">
        <title>Improved production of propionic acid using genome shuffling.</title>
        <authorList>
            <person name="Luna-Flores C.H."/>
            <person name="Palfreyman R.W."/>
            <person name="Kromer J.O."/>
            <person name="Nielsen L.K."/>
            <person name="Marcellin E."/>
        </authorList>
    </citation>
    <scope>NUCLEOTIDE SEQUENCE [LARGE SCALE GENOMIC DNA]</scope>
    <source>
        <strain evidence="12 14">F3E8</strain>
    </source>
</reference>
<proteinExistence type="inferred from homology"/>
<keyword evidence="5 8" id="KW-0560">Oxidoreductase</keyword>
<evidence type="ECO:0000313" key="14">
    <source>
        <dbReference type="Proteomes" id="UP000178666"/>
    </source>
</evidence>
<dbReference type="Proteomes" id="UP000075221">
    <property type="component" value="Chromosome"/>
</dbReference>
<feature type="binding site" evidence="10">
    <location>
        <begin position="19"/>
        <end position="20"/>
    </location>
    <ligand>
        <name>NAD(+)</name>
        <dbReference type="ChEBI" id="CHEBI:57540"/>
    </ligand>
</feature>
<dbReference type="EMBL" id="CP014352">
    <property type="protein sequence ID" value="AMS04852.1"/>
    <property type="molecule type" value="Genomic_DNA"/>
</dbReference>
<dbReference type="PIRSF" id="PIRSF000094">
    <property type="entry name" value="Enoyl-ACP_rdct"/>
    <property type="match status" value="1"/>
</dbReference>
<dbReference type="PANTHER" id="PTHR43159:SF2">
    <property type="entry name" value="ENOYL-[ACYL-CARRIER-PROTEIN] REDUCTASE [NADH], CHLOROPLASTIC"/>
    <property type="match status" value="1"/>
</dbReference>
<dbReference type="AlphaFoldDB" id="A0A142KFG4"/>
<dbReference type="InterPro" id="IPR014358">
    <property type="entry name" value="Enoyl-ACP_Rdtase_NADH"/>
</dbReference>
<evidence type="ECO:0000256" key="3">
    <source>
        <dbReference type="ARBA" id="ARBA00022516"/>
    </source>
</evidence>
<evidence type="ECO:0000256" key="6">
    <source>
        <dbReference type="ARBA" id="ARBA00023098"/>
    </source>
</evidence>
<dbReference type="Gene3D" id="3.40.50.720">
    <property type="entry name" value="NAD(P)-binding Rossmann-like Domain"/>
    <property type="match status" value="1"/>
</dbReference>
<dbReference type="OrthoDB" id="9803628at2"/>
<keyword evidence="6" id="KW-0443">Lipid metabolism</keyword>
<keyword evidence="7 8" id="KW-0275">Fatty acid biosynthesis</keyword>
<dbReference type="InterPro" id="IPR002347">
    <property type="entry name" value="SDR_fam"/>
</dbReference>
<dbReference type="Pfam" id="PF13561">
    <property type="entry name" value="adh_short_C2"/>
    <property type="match status" value="1"/>
</dbReference>
<evidence type="ECO:0000256" key="1">
    <source>
        <dbReference type="ARBA" id="ARBA00005189"/>
    </source>
</evidence>
<feature type="binding site" evidence="10">
    <location>
        <position position="93"/>
    </location>
    <ligand>
        <name>NAD(+)</name>
        <dbReference type="ChEBI" id="CHEBI:57540"/>
    </ligand>
</feature>
<dbReference type="GeneID" id="88085480"/>
<dbReference type="GO" id="GO:0006633">
    <property type="term" value="P:fatty acid biosynthetic process"/>
    <property type="evidence" value="ECO:0007669"/>
    <property type="project" value="UniProtKB-KW"/>
</dbReference>
<dbReference type="KEGG" id="aaci:ASQ49_10735"/>
<evidence type="ECO:0000256" key="10">
    <source>
        <dbReference type="PIRSR" id="PIRSR000094-3"/>
    </source>
</evidence>
<accession>A0A142KFG4</accession>
<comment type="pathway">
    <text evidence="1">Lipid metabolism.</text>
</comment>
<dbReference type="InterPro" id="IPR036291">
    <property type="entry name" value="NAD(P)-bd_dom_sf"/>
</dbReference>
<keyword evidence="3 8" id="KW-0444">Lipid biosynthesis</keyword>
<keyword evidence="4" id="KW-0276">Fatty acid metabolism</keyword>
<dbReference type="RefSeq" id="WP_015070914.1">
    <property type="nucleotide sequence ID" value="NZ_CP013126.1"/>
</dbReference>
<sequence length="257" mass="27324">MGLLDGKTILVTGVTMHTSIAFKVAEIAQQQGARVIVSNIPRAIRVTNRAVKKLDPVPEVIELDATDDEALAALPETLRGLGVEQLDGVVHAIAFANPKTALGGEFLNTEWKDVDVALHTSTYSYVSLAKAVQPLFGDTASVVGLTFDATVSWPFYDWMGVAKSGLESANRYLARYLGKDQVRCNLVSAGPLDTMAKTSIPGADAFNDLWGERAPLGWDTKDATAAAKAIVALLSDWFPATTGEMIHVDGGLHSTGA</sequence>
<dbReference type="OMA" id="GILDMIH"/>
<dbReference type="Proteomes" id="UP000178666">
    <property type="component" value="Chromosome"/>
</dbReference>
<keyword evidence="8 10" id="KW-0520">NAD</keyword>
<evidence type="ECO:0000256" key="5">
    <source>
        <dbReference type="ARBA" id="ARBA00023002"/>
    </source>
</evidence>
<comment type="similarity">
    <text evidence="2 8">Belongs to the short-chain dehydrogenases/reductases (SDR) family. FabI subfamily.</text>
</comment>
<dbReference type="NCBIfam" id="NF005908">
    <property type="entry name" value="PRK07889.1"/>
    <property type="match status" value="1"/>
</dbReference>
<dbReference type="SUPFAM" id="SSF51735">
    <property type="entry name" value="NAD(P)-binding Rossmann-fold domains"/>
    <property type="match status" value="1"/>
</dbReference>
<feature type="binding site" evidence="10">
    <location>
        <position position="163"/>
    </location>
    <ligand>
        <name>NAD(+)</name>
        <dbReference type="ChEBI" id="CHEBI:57540"/>
    </ligand>
</feature>
<dbReference type="GO" id="GO:0004318">
    <property type="term" value="F:enoyl-[acyl-carrier-protein] reductase (NADH) activity"/>
    <property type="evidence" value="ECO:0007669"/>
    <property type="project" value="UniProtKB-EC"/>
</dbReference>
<reference evidence="11 13" key="2">
    <citation type="submission" date="2016-02" db="EMBL/GenBank/DDBJ databases">
        <title>Complete Genome Sequence of Propionibacterium acidipropionici ATCC 55737.</title>
        <authorList>
            <person name="Luna Flores C.H."/>
            <person name="Nielsen L.K."/>
            <person name="Marcellin E."/>
        </authorList>
    </citation>
    <scope>NUCLEOTIDE SEQUENCE [LARGE SCALE GENOMIC DNA]</scope>
    <source>
        <strain evidence="11 13">ATCC 55737</strain>
    </source>
</reference>
<evidence type="ECO:0000256" key="7">
    <source>
        <dbReference type="ARBA" id="ARBA00023160"/>
    </source>
</evidence>
<protein>
    <recommendedName>
        <fullName evidence="8">Enoyl-[acyl-carrier-protein] reductase [NADH]</fullName>
        <ecNumber evidence="8">1.3.1.9</ecNumber>
    </recommendedName>
</protein>
<dbReference type="EMBL" id="CP015970">
    <property type="protein sequence ID" value="AOZ46336.1"/>
    <property type="molecule type" value="Genomic_DNA"/>
</dbReference>
<evidence type="ECO:0000256" key="2">
    <source>
        <dbReference type="ARBA" id="ARBA00009233"/>
    </source>
</evidence>
<dbReference type="PANTHER" id="PTHR43159">
    <property type="entry name" value="ENOYL-[ACYL-CARRIER-PROTEIN] REDUCTASE"/>
    <property type="match status" value="1"/>
</dbReference>
<evidence type="ECO:0000313" key="13">
    <source>
        <dbReference type="Proteomes" id="UP000075221"/>
    </source>
</evidence>
<comment type="catalytic activity">
    <reaction evidence="8">
        <text>a 2,3-saturated acyl-[ACP] + NAD(+) = a (2E)-enoyl-[ACP] + NADH + H(+)</text>
        <dbReference type="Rhea" id="RHEA:10240"/>
        <dbReference type="Rhea" id="RHEA-COMP:9925"/>
        <dbReference type="Rhea" id="RHEA-COMP:9926"/>
        <dbReference type="ChEBI" id="CHEBI:15378"/>
        <dbReference type="ChEBI" id="CHEBI:57540"/>
        <dbReference type="ChEBI" id="CHEBI:57945"/>
        <dbReference type="ChEBI" id="CHEBI:78784"/>
        <dbReference type="ChEBI" id="CHEBI:78785"/>
        <dbReference type="EC" id="1.3.1.9"/>
    </reaction>
</comment>
<dbReference type="EC" id="1.3.1.9" evidence="8"/>
<evidence type="ECO:0000256" key="4">
    <source>
        <dbReference type="ARBA" id="ARBA00022832"/>
    </source>
</evidence>
<gene>
    <name evidence="12" type="ORF">A8L58_05975</name>
    <name evidence="11" type="ORF">AXH35_04510</name>
</gene>
<evidence type="ECO:0000313" key="11">
    <source>
        <dbReference type="EMBL" id="AMS04852.1"/>
    </source>
</evidence>